<dbReference type="PATRIC" id="fig|1117379.3.peg.1560"/>
<dbReference type="GO" id="GO:0045892">
    <property type="term" value="P:negative regulation of DNA-templated transcription"/>
    <property type="evidence" value="ECO:0007669"/>
    <property type="project" value="TreeGrafter"/>
</dbReference>
<dbReference type="SUPFAM" id="SSF64288">
    <property type="entry name" value="Chorismate lyase-like"/>
    <property type="match status" value="1"/>
</dbReference>
<dbReference type="Proteomes" id="UP000006316">
    <property type="component" value="Unassembled WGS sequence"/>
</dbReference>
<dbReference type="InterPro" id="IPR011663">
    <property type="entry name" value="UTRA"/>
</dbReference>
<dbReference type="InterPro" id="IPR050679">
    <property type="entry name" value="Bact_HTH_transcr_reg"/>
</dbReference>
<protein>
    <submittedName>
        <fullName evidence="5">GntR family transcriptional regulator</fullName>
    </submittedName>
</protein>
<dbReference type="Gene3D" id="3.40.1410.10">
    <property type="entry name" value="Chorismate lyase-like"/>
    <property type="match status" value="1"/>
</dbReference>
<dbReference type="GO" id="GO:0003677">
    <property type="term" value="F:DNA binding"/>
    <property type="evidence" value="ECO:0007669"/>
    <property type="project" value="UniProtKB-KW"/>
</dbReference>
<evidence type="ECO:0000256" key="3">
    <source>
        <dbReference type="ARBA" id="ARBA00023163"/>
    </source>
</evidence>
<dbReference type="EMBL" id="AJLS01000046">
    <property type="protein sequence ID" value="EKN69957.1"/>
    <property type="molecule type" value="Genomic_DNA"/>
</dbReference>
<organism evidence="5 6">
    <name type="scientific">Neobacillus bataviensis LMG 21833</name>
    <dbReference type="NCBI Taxonomy" id="1117379"/>
    <lineage>
        <taxon>Bacteria</taxon>
        <taxon>Bacillati</taxon>
        <taxon>Bacillota</taxon>
        <taxon>Bacilli</taxon>
        <taxon>Bacillales</taxon>
        <taxon>Bacillaceae</taxon>
        <taxon>Neobacillus</taxon>
    </lineage>
</organism>
<feature type="domain" description="HTH gntR-type" evidence="4">
    <location>
        <begin position="7"/>
        <end position="75"/>
    </location>
</feature>
<evidence type="ECO:0000313" key="6">
    <source>
        <dbReference type="Proteomes" id="UP000006316"/>
    </source>
</evidence>
<dbReference type="InterPro" id="IPR036390">
    <property type="entry name" value="WH_DNA-bd_sf"/>
</dbReference>
<comment type="caution">
    <text evidence="5">The sequence shown here is derived from an EMBL/GenBank/DDBJ whole genome shotgun (WGS) entry which is preliminary data.</text>
</comment>
<dbReference type="Pfam" id="PF00392">
    <property type="entry name" value="GntR"/>
    <property type="match status" value="1"/>
</dbReference>
<dbReference type="CDD" id="cd07377">
    <property type="entry name" value="WHTH_GntR"/>
    <property type="match status" value="1"/>
</dbReference>
<evidence type="ECO:0000313" key="5">
    <source>
        <dbReference type="EMBL" id="EKN69957.1"/>
    </source>
</evidence>
<dbReference type="SMART" id="SM00866">
    <property type="entry name" value="UTRA"/>
    <property type="match status" value="1"/>
</dbReference>
<dbReference type="InterPro" id="IPR036388">
    <property type="entry name" value="WH-like_DNA-bd_sf"/>
</dbReference>
<dbReference type="Gene3D" id="1.10.10.10">
    <property type="entry name" value="Winged helix-like DNA-binding domain superfamily/Winged helix DNA-binding domain"/>
    <property type="match status" value="1"/>
</dbReference>
<gene>
    <name evidence="5" type="ORF">BABA_07436</name>
</gene>
<dbReference type="Pfam" id="PF07702">
    <property type="entry name" value="UTRA"/>
    <property type="match status" value="1"/>
</dbReference>
<dbReference type="InterPro" id="IPR000524">
    <property type="entry name" value="Tscrpt_reg_HTH_GntR"/>
</dbReference>
<dbReference type="PANTHER" id="PTHR44846:SF1">
    <property type="entry name" value="MANNOSYL-D-GLYCERATE TRANSPORT_METABOLISM SYSTEM REPRESSOR MNGR-RELATED"/>
    <property type="match status" value="1"/>
</dbReference>
<keyword evidence="1" id="KW-0805">Transcription regulation</keyword>
<evidence type="ECO:0000256" key="1">
    <source>
        <dbReference type="ARBA" id="ARBA00023015"/>
    </source>
</evidence>
<proteinExistence type="predicted"/>
<dbReference type="OrthoDB" id="457376at2"/>
<accession>K6DBN6</accession>
<dbReference type="SMART" id="SM00345">
    <property type="entry name" value="HTH_GNTR"/>
    <property type="match status" value="1"/>
</dbReference>
<dbReference type="AlphaFoldDB" id="K6DBN6"/>
<dbReference type="InterPro" id="IPR028978">
    <property type="entry name" value="Chorismate_lyase_/UTRA_dom_sf"/>
</dbReference>
<dbReference type="PANTHER" id="PTHR44846">
    <property type="entry name" value="MANNOSYL-D-GLYCERATE TRANSPORT/METABOLISM SYSTEM REPRESSOR MNGR-RELATED"/>
    <property type="match status" value="1"/>
</dbReference>
<dbReference type="eggNOG" id="COG2188">
    <property type="taxonomic scope" value="Bacteria"/>
</dbReference>
<name>K6DBN6_9BACI</name>
<reference evidence="5 6" key="1">
    <citation type="journal article" date="2012" name="Front. Microbiol.">
        <title>Redundancy and modularity in membrane-associated dissimilatory nitrate reduction in Bacillus.</title>
        <authorList>
            <person name="Heylen K."/>
            <person name="Keltjens J."/>
        </authorList>
    </citation>
    <scope>NUCLEOTIDE SEQUENCE [LARGE SCALE GENOMIC DNA]</scope>
    <source>
        <strain evidence="6">LMG 21833T</strain>
    </source>
</reference>
<evidence type="ECO:0000256" key="2">
    <source>
        <dbReference type="ARBA" id="ARBA00023125"/>
    </source>
</evidence>
<sequence length="240" mass="27538">MKNKFRIGPRDEVVERLENYLVVNKFPPHHKIPSERDLCELWEVNRSTLRSAIQRLVAEGKLYSKEGSGTFVAKPKLIRNLQDLKSFTQVANEAGLLISSQQLSLRVIECNKQILTQLHVSLGSKIYELIRLRFIDGVPLNIETTYIAYELCPGLENHDFNKVSLYSVLEDTYKIDINRGHEKLGITYITEDEAELLDMNEGDHVFYVSGVTESLNGVPIEYYKSLFRADKIRFASALTR</sequence>
<dbReference type="STRING" id="1117379.BABA_07436"/>
<keyword evidence="2" id="KW-0238">DNA-binding</keyword>
<dbReference type="SUPFAM" id="SSF46785">
    <property type="entry name" value="Winged helix' DNA-binding domain"/>
    <property type="match status" value="1"/>
</dbReference>
<keyword evidence="6" id="KW-1185">Reference proteome</keyword>
<evidence type="ECO:0000259" key="4">
    <source>
        <dbReference type="PROSITE" id="PS50949"/>
    </source>
</evidence>
<dbReference type="PROSITE" id="PS50949">
    <property type="entry name" value="HTH_GNTR"/>
    <property type="match status" value="1"/>
</dbReference>
<keyword evidence="3" id="KW-0804">Transcription</keyword>
<dbReference type="RefSeq" id="WP_007084512.1">
    <property type="nucleotide sequence ID" value="NZ_AJLS01000046.1"/>
</dbReference>
<dbReference type="GO" id="GO:0003700">
    <property type="term" value="F:DNA-binding transcription factor activity"/>
    <property type="evidence" value="ECO:0007669"/>
    <property type="project" value="InterPro"/>
</dbReference>
<dbReference type="PRINTS" id="PR00035">
    <property type="entry name" value="HTHGNTR"/>
</dbReference>